<dbReference type="SMART" id="SM00382">
    <property type="entry name" value="AAA"/>
    <property type="match status" value="2"/>
</dbReference>
<dbReference type="InterPro" id="IPR003439">
    <property type="entry name" value="ABC_transporter-like_ATP-bd"/>
</dbReference>
<dbReference type="Pfam" id="PF12698">
    <property type="entry name" value="ABC2_membrane_3"/>
    <property type="match status" value="1"/>
</dbReference>
<evidence type="ECO:0000313" key="13">
    <source>
        <dbReference type="Proteomes" id="UP000683428"/>
    </source>
</evidence>
<dbReference type="InterPro" id="IPR047817">
    <property type="entry name" value="ABC2_TM_bact-type"/>
</dbReference>
<feature type="transmembrane region" description="Helical" evidence="9">
    <location>
        <begin position="574"/>
        <end position="594"/>
    </location>
</feature>
<dbReference type="InterPro" id="IPR017871">
    <property type="entry name" value="ABC_transporter-like_CS"/>
</dbReference>
<keyword evidence="13" id="KW-1185">Reference proteome</keyword>
<comment type="subcellular location">
    <subcellularLocation>
        <location evidence="1">Membrane</location>
        <topology evidence="1">Multi-pass membrane protein</topology>
    </subcellularLocation>
</comment>
<accession>A0A975SQ57</accession>
<dbReference type="GO" id="GO:0016020">
    <property type="term" value="C:membrane"/>
    <property type="evidence" value="ECO:0007669"/>
    <property type="project" value="UniProtKB-SubCell"/>
</dbReference>
<feature type="transmembrane region" description="Helical" evidence="9">
    <location>
        <begin position="729"/>
        <end position="754"/>
    </location>
</feature>
<feature type="transmembrane region" description="Helical" evidence="9">
    <location>
        <begin position="869"/>
        <end position="890"/>
    </location>
</feature>
<feature type="domain" description="ABC transporter" evidence="10">
    <location>
        <begin position="11"/>
        <end position="246"/>
    </location>
</feature>
<evidence type="ECO:0000256" key="6">
    <source>
        <dbReference type="ARBA" id="ARBA00022989"/>
    </source>
</evidence>
<evidence type="ECO:0000256" key="4">
    <source>
        <dbReference type="ARBA" id="ARBA00022741"/>
    </source>
</evidence>
<keyword evidence="4" id="KW-0547">Nucleotide-binding</keyword>
<evidence type="ECO:0000256" key="3">
    <source>
        <dbReference type="ARBA" id="ARBA00022692"/>
    </source>
</evidence>
<feature type="domain" description="ABC transporter" evidence="10">
    <location>
        <begin position="275"/>
        <end position="505"/>
    </location>
</feature>
<feature type="transmembrane region" description="Helical" evidence="9">
    <location>
        <begin position="902"/>
        <end position="921"/>
    </location>
</feature>
<dbReference type="GO" id="GO:0005524">
    <property type="term" value="F:ATP binding"/>
    <property type="evidence" value="ECO:0007669"/>
    <property type="project" value="UniProtKB-KW"/>
</dbReference>
<feature type="region of interest" description="Disordered" evidence="8">
    <location>
        <begin position="514"/>
        <end position="551"/>
    </location>
</feature>
<evidence type="ECO:0000256" key="1">
    <source>
        <dbReference type="ARBA" id="ARBA00004141"/>
    </source>
</evidence>
<feature type="compositionally biased region" description="Low complexity" evidence="8">
    <location>
        <begin position="525"/>
        <end position="542"/>
    </location>
</feature>
<dbReference type="InterPro" id="IPR003593">
    <property type="entry name" value="AAA+_ATPase"/>
</dbReference>
<feature type="transmembrane region" description="Helical" evidence="9">
    <location>
        <begin position="837"/>
        <end position="857"/>
    </location>
</feature>
<protein>
    <submittedName>
        <fullName evidence="12">Ribosome-associated ATPase/putative transporter RbbA</fullName>
    </submittedName>
</protein>
<evidence type="ECO:0000256" key="2">
    <source>
        <dbReference type="ARBA" id="ARBA00022475"/>
    </source>
</evidence>
<feature type="domain" description="ABC transmembrane type-2" evidence="11">
    <location>
        <begin position="694"/>
        <end position="924"/>
    </location>
</feature>
<proteinExistence type="predicted"/>
<evidence type="ECO:0000256" key="8">
    <source>
        <dbReference type="SAM" id="MobiDB-lite"/>
    </source>
</evidence>
<dbReference type="PANTHER" id="PTHR43038:SF4">
    <property type="entry name" value="RIBOSOME-ASSOCIATED ATPASE"/>
    <property type="match status" value="1"/>
</dbReference>
<name>A0A975SQ57_9RHOO</name>
<evidence type="ECO:0000256" key="7">
    <source>
        <dbReference type="ARBA" id="ARBA00023136"/>
    </source>
</evidence>
<dbReference type="PROSITE" id="PS51012">
    <property type="entry name" value="ABC_TM2"/>
    <property type="match status" value="1"/>
</dbReference>
<keyword evidence="2" id="KW-1003">Cell membrane</keyword>
<dbReference type="Proteomes" id="UP000683428">
    <property type="component" value="Chromosome"/>
</dbReference>
<dbReference type="Pfam" id="PF00005">
    <property type="entry name" value="ABC_tran"/>
    <property type="match status" value="2"/>
</dbReference>
<dbReference type="PANTHER" id="PTHR43038">
    <property type="entry name" value="ATP-BINDING CASSETTE, SUB-FAMILY H, MEMBER 1"/>
    <property type="match status" value="1"/>
</dbReference>
<keyword evidence="7 9" id="KW-0472">Membrane</keyword>
<organism evidence="12 13">
    <name type="scientific">Azospira inquinata</name>
    <dbReference type="NCBI Taxonomy" id="2785627"/>
    <lineage>
        <taxon>Bacteria</taxon>
        <taxon>Pseudomonadati</taxon>
        <taxon>Pseudomonadota</taxon>
        <taxon>Betaproteobacteria</taxon>
        <taxon>Rhodocyclales</taxon>
        <taxon>Rhodocyclaceae</taxon>
        <taxon>Azospira</taxon>
    </lineage>
</organism>
<dbReference type="AlphaFoldDB" id="A0A975SQ57"/>
<gene>
    <name evidence="12" type="primary">rbbA</name>
    <name evidence="12" type="ORF">Azoinq_10000</name>
</gene>
<dbReference type="PROSITE" id="PS00211">
    <property type="entry name" value="ABC_TRANSPORTER_1"/>
    <property type="match status" value="1"/>
</dbReference>
<evidence type="ECO:0000256" key="5">
    <source>
        <dbReference type="ARBA" id="ARBA00022840"/>
    </source>
</evidence>
<keyword evidence="5" id="KW-0067">ATP-binding</keyword>
<dbReference type="GO" id="GO:0016887">
    <property type="term" value="F:ATP hydrolysis activity"/>
    <property type="evidence" value="ECO:0007669"/>
    <property type="project" value="InterPro"/>
</dbReference>
<dbReference type="RefSeq" id="WP_216132064.1">
    <property type="nucleotide sequence ID" value="NZ_CP064782.1"/>
</dbReference>
<dbReference type="NCBIfam" id="NF033858">
    <property type="entry name" value="ABC2_perm_RbbA"/>
    <property type="match status" value="1"/>
</dbReference>
<dbReference type="InterPro" id="IPR013525">
    <property type="entry name" value="ABC2_TM"/>
</dbReference>
<dbReference type="CDD" id="cd03230">
    <property type="entry name" value="ABC_DR_subfamily_A"/>
    <property type="match status" value="2"/>
</dbReference>
<dbReference type="KEGG" id="aiq:Azoinq_10000"/>
<keyword evidence="6 9" id="KW-1133">Transmembrane helix</keyword>
<evidence type="ECO:0000313" key="12">
    <source>
        <dbReference type="EMBL" id="QWT50518.1"/>
    </source>
</evidence>
<sequence>MGAPATPVPVARLTGVSLHYGEVTALDRVDLAIPAGIMVGLLGPDGVGKSSLLALIAGARKIQEGEVEVLGGNLANRHFRNAAQPRIAYMPQGLGKNLYPTLSVFENVDFFGRLFGQGRAERERRIGELLTATGLAPFRDRPAAKLSGGMKQKLGLCCALIHDPDLLILDEPTTGVDPLSRRQFWDLIDAIRGRRPGMSVLVATAYMEEAERFQWLAAMNEGRVLGTGSPAKIKAKAHASSLEEAFVALLPEAQRGAQHRFVVPPRQRQDQNYAIEAKDLTQRFGDFTAVDRVNFRIEQGEIFGFLGSNGCGKTTTMKMLTGLLPPSAGEAWLFGSPVDAHSLETRRQVGYMSQAFSLYGELTVAANLDLHARLFHLAPERIGPRIQALVERFGLAPYLDDPAADLPLGIRQRLSLAVAVVHEPKLLILDEPTSGVDPVARDEFWQLLVELSRQQGVTIFISTHFMNEAERCDRISLMHAGKVLASDTPERLRQSRQAATLEEAFIAYLEEATGANRPPKSDTDAPAAGHAPAAPTEAAPPTGGAPGHRPPPFSLRRLLGYAYRETLELRRDTIRLAFALLGSALLMLVLGYGISMDVENLSFAVLDRDQSPESRAYIRELSGSRYFIQHAPLQDSNELDRRMSNGELTVALEIPPNFGRDLRQGRHPEVGAWIDGAMPFRGETTRGYLEGIHQQYLEQLITEATGNQPQLLPTEVEPRYRYNQDFRSVYAMVPAVLPLLLVFIPAILMALGVVREKELGSITNLYVTPVTRLEFLIGKQIPYICVSMISYFALVLIAVGVFGVPIKGSFFALTAGALLYVTATTGIGLFISTFTSTQIAALFGTAILTMLPTVQFSGLTTPVGSLEGGAYWVGQFFPATYYLTISRGVFTKALDFGDLESQFLALALFIPVLTLISLVLLPKQEK</sequence>
<evidence type="ECO:0000256" key="9">
    <source>
        <dbReference type="SAM" id="Phobius"/>
    </source>
</evidence>
<dbReference type="PROSITE" id="PS50893">
    <property type="entry name" value="ABC_TRANSPORTER_2"/>
    <property type="match status" value="2"/>
</dbReference>
<dbReference type="GO" id="GO:0140359">
    <property type="term" value="F:ABC-type transporter activity"/>
    <property type="evidence" value="ECO:0007669"/>
    <property type="project" value="InterPro"/>
</dbReference>
<dbReference type="EMBL" id="CP064782">
    <property type="protein sequence ID" value="QWT50518.1"/>
    <property type="molecule type" value="Genomic_DNA"/>
</dbReference>
<dbReference type="InterPro" id="IPR047651">
    <property type="entry name" value="ABC2_perm_RbbA"/>
</dbReference>
<reference evidence="12" key="1">
    <citation type="submission" date="2020-11" db="EMBL/GenBank/DDBJ databases">
        <title>Azospira inquinata sp. nov.</title>
        <authorList>
            <person name="Moe W.M."/>
            <person name="Mikes M.C."/>
        </authorList>
    </citation>
    <scope>NUCLEOTIDE SEQUENCE</scope>
    <source>
        <strain evidence="12">Azo-3</strain>
    </source>
</reference>
<keyword evidence="3 9" id="KW-0812">Transmembrane</keyword>
<evidence type="ECO:0000259" key="11">
    <source>
        <dbReference type="PROSITE" id="PS51012"/>
    </source>
</evidence>
<feature type="transmembrane region" description="Helical" evidence="9">
    <location>
        <begin position="810"/>
        <end position="831"/>
    </location>
</feature>
<feature type="transmembrane region" description="Helical" evidence="9">
    <location>
        <begin position="781"/>
        <end position="803"/>
    </location>
</feature>
<evidence type="ECO:0000259" key="10">
    <source>
        <dbReference type="PROSITE" id="PS50893"/>
    </source>
</evidence>